<keyword evidence="2" id="KW-1185">Reference proteome</keyword>
<accession>A0ABT5BEA1</accession>
<proteinExistence type="predicted"/>
<dbReference type="Proteomes" id="UP001217838">
    <property type="component" value="Unassembled WGS sequence"/>
</dbReference>
<dbReference type="RefSeq" id="WP_272004251.1">
    <property type="nucleotide sequence ID" value="NZ_JAQNDN010000019.1"/>
</dbReference>
<evidence type="ECO:0000313" key="2">
    <source>
        <dbReference type="Proteomes" id="UP001217838"/>
    </source>
</evidence>
<comment type="caution">
    <text evidence="1">The sequence shown here is derived from an EMBL/GenBank/DDBJ whole genome shotgun (WGS) entry which is preliminary data.</text>
</comment>
<protein>
    <submittedName>
        <fullName evidence="1">Uncharacterized protein</fullName>
    </submittedName>
</protein>
<sequence>MGVVAWTSGLSASGFFGRFIADEHTWEPLPVTGGLSPMAGGDESSIVYDSKRDQLLMFSAQGYEDAGGQVWAYEFASGTGAALDPTNRAFIDDSPVALALHRLREPVYLEALDLVLFTQLWLDGVQLGYDVANNRWVKTNIARHASQQFGSVDCGIAFDGARQRLYSLCNYSEGFVMRVATANITTTPL</sequence>
<reference evidence="1 2" key="1">
    <citation type="submission" date="2022-11" db="EMBL/GenBank/DDBJ databases">
        <title>Minimal conservation of predation-associated metabolite biosynthetic gene clusters underscores biosynthetic potential of Myxococcota including descriptions for ten novel species: Archangium lansinium sp. nov., Myxococcus landrumus sp. nov., Nannocystis bai.</title>
        <authorList>
            <person name="Ahearne A."/>
            <person name="Stevens C."/>
            <person name="Dowd S."/>
        </authorList>
    </citation>
    <scope>NUCLEOTIDE SEQUENCE [LARGE SCALE GENOMIC DNA]</scope>
    <source>
        <strain evidence="1 2">NCELM</strain>
    </source>
</reference>
<evidence type="ECO:0000313" key="1">
    <source>
        <dbReference type="EMBL" id="MDC0672482.1"/>
    </source>
</evidence>
<name>A0ABT5BEA1_9BACT</name>
<dbReference type="EMBL" id="JAQNDN010000019">
    <property type="protein sequence ID" value="MDC0672482.1"/>
    <property type="molecule type" value="Genomic_DNA"/>
</dbReference>
<organism evidence="1 2">
    <name type="scientific">Nannocystis radixulma</name>
    <dbReference type="NCBI Taxonomy" id="2995305"/>
    <lineage>
        <taxon>Bacteria</taxon>
        <taxon>Pseudomonadati</taxon>
        <taxon>Myxococcota</taxon>
        <taxon>Polyangia</taxon>
        <taxon>Nannocystales</taxon>
        <taxon>Nannocystaceae</taxon>
        <taxon>Nannocystis</taxon>
    </lineage>
</organism>
<gene>
    <name evidence="1" type="ORF">POL58_32330</name>
</gene>